<name>A0A6I4SSB6_9SPHN</name>
<comment type="caution">
    <text evidence="1">The sequence shown here is derived from an EMBL/GenBank/DDBJ whole genome shotgun (WGS) entry which is preliminary data.</text>
</comment>
<evidence type="ECO:0008006" key="3">
    <source>
        <dbReference type="Google" id="ProtNLM"/>
    </source>
</evidence>
<sequence>MTGPLDTWDKAAAFALTLSDTAYGAGEKSGVIVTTNGRAFMFPGREAATSFVVTIDLDTIEMLKETEPETYWQSKHYQNWPGILIRYDSPDPERVRHVIEMGYEYTRAKKPVRKRKT</sequence>
<evidence type="ECO:0000313" key="2">
    <source>
        <dbReference type="Proteomes" id="UP000433652"/>
    </source>
</evidence>
<dbReference type="InterPro" id="IPR038056">
    <property type="entry name" value="YjbR-like_sf"/>
</dbReference>
<dbReference type="RefSeq" id="WP_159791281.1">
    <property type="nucleotide sequence ID" value="NZ_WTYM01000020.1"/>
</dbReference>
<dbReference type="SUPFAM" id="SSF142906">
    <property type="entry name" value="YjbR-like"/>
    <property type="match status" value="1"/>
</dbReference>
<dbReference type="EMBL" id="WTYM01000020">
    <property type="protein sequence ID" value="MXO57990.1"/>
    <property type="molecule type" value="Genomic_DNA"/>
</dbReference>
<gene>
    <name evidence="1" type="ORF">GRI89_00315</name>
</gene>
<organism evidence="1 2">
    <name type="scientific">Croceibacterium salegens</name>
    <dbReference type="NCBI Taxonomy" id="1737568"/>
    <lineage>
        <taxon>Bacteria</taxon>
        <taxon>Pseudomonadati</taxon>
        <taxon>Pseudomonadota</taxon>
        <taxon>Alphaproteobacteria</taxon>
        <taxon>Sphingomonadales</taxon>
        <taxon>Erythrobacteraceae</taxon>
        <taxon>Croceibacterium</taxon>
    </lineage>
</organism>
<reference evidence="1 2" key="1">
    <citation type="submission" date="2019-12" db="EMBL/GenBank/DDBJ databases">
        <title>Genomic-based taxomic classification of the family Erythrobacteraceae.</title>
        <authorList>
            <person name="Xu L."/>
        </authorList>
    </citation>
    <scope>NUCLEOTIDE SEQUENCE [LARGE SCALE GENOMIC DNA]</scope>
    <source>
        <strain evidence="1 2">MCCC 1K01500</strain>
    </source>
</reference>
<keyword evidence="2" id="KW-1185">Reference proteome</keyword>
<evidence type="ECO:0000313" key="1">
    <source>
        <dbReference type="EMBL" id="MXO57990.1"/>
    </source>
</evidence>
<dbReference type="OrthoDB" id="954305at2"/>
<dbReference type="Proteomes" id="UP000433652">
    <property type="component" value="Unassembled WGS sequence"/>
</dbReference>
<dbReference type="AlphaFoldDB" id="A0A6I4SSB6"/>
<accession>A0A6I4SSB6</accession>
<protein>
    <recommendedName>
        <fullName evidence="3">YjbR protein</fullName>
    </recommendedName>
</protein>
<proteinExistence type="predicted"/>